<dbReference type="InterPro" id="IPR023753">
    <property type="entry name" value="FAD/NAD-binding_dom"/>
</dbReference>
<evidence type="ECO:0000256" key="4">
    <source>
        <dbReference type="SAM" id="MobiDB-lite"/>
    </source>
</evidence>
<evidence type="ECO:0000256" key="3">
    <source>
        <dbReference type="ARBA" id="ARBA00048132"/>
    </source>
</evidence>
<evidence type="ECO:0000313" key="6">
    <source>
        <dbReference type="EMBL" id="MEE4546524.1"/>
    </source>
</evidence>
<feature type="domain" description="FAD/NAD(P)-binding" evidence="5">
    <location>
        <begin position="7"/>
        <end position="305"/>
    </location>
</feature>
<proteinExistence type="predicted"/>
<keyword evidence="1" id="KW-0285">Flavoprotein</keyword>
<dbReference type="RefSeq" id="WP_330800223.1">
    <property type="nucleotide sequence ID" value="NZ_JAZEWV010000047.1"/>
</dbReference>
<organism evidence="6 7">
    <name type="scientific">Actinacidiphila polyblastidii</name>
    <dbReference type="NCBI Taxonomy" id="3110430"/>
    <lineage>
        <taxon>Bacteria</taxon>
        <taxon>Bacillati</taxon>
        <taxon>Actinomycetota</taxon>
        <taxon>Actinomycetes</taxon>
        <taxon>Kitasatosporales</taxon>
        <taxon>Streptomycetaceae</taxon>
        <taxon>Actinacidiphila</taxon>
    </lineage>
</organism>
<protein>
    <submittedName>
        <fullName evidence="6">NAD(P)/FAD-dependent oxidoreductase</fullName>
    </submittedName>
</protein>
<dbReference type="InterPro" id="IPR050097">
    <property type="entry name" value="Ferredoxin-NADP_redctase_2"/>
</dbReference>
<dbReference type="Proteomes" id="UP001344658">
    <property type="component" value="Unassembled WGS sequence"/>
</dbReference>
<evidence type="ECO:0000313" key="7">
    <source>
        <dbReference type="Proteomes" id="UP001344658"/>
    </source>
</evidence>
<evidence type="ECO:0000256" key="1">
    <source>
        <dbReference type="ARBA" id="ARBA00022630"/>
    </source>
</evidence>
<dbReference type="EMBL" id="JAZEWV010000047">
    <property type="protein sequence ID" value="MEE4546524.1"/>
    <property type="molecule type" value="Genomic_DNA"/>
</dbReference>
<keyword evidence="7" id="KW-1185">Reference proteome</keyword>
<dbReference type="SUPFAM" id="SSF51905">
    <property type="entry name" value="FAD/NAD(P)-binding domain"/>
    <property type="match status" value="1"/>
</dbReference>
<sequence>MEKPDSYDVIVVGGGAAGLSGALTLARARRSVLVVDAGDPRNAPAGGVHMYLGRESTPPAALLAADREELRGYGGRVREGRAVAATRVGAEAPDAPGAPGGFRVDLEDGAALHASRLLVTTGLTDELPALPGLAACWGRDVLHCPYCHGWEVRDQPVGVLATGMAAAVHQALLWRQWTADLTLFAHTAGEPDDAAREQLAARGVAVVAGEVTRLDTTGGRLTGVVLAGGRTVPVRALAVGPRLTARSGVLTGLGLTATEQAMGDIVLGTRIAADPVTGATAQPGVWAAGNVTNLGEQVIGAAAAGVRAGAAINADLIAAEVREAVAARRQDGREPAGSMWTAGSAGTAGSAEGAGTR</sequence>
<keyword evidence="2" id="KW-0560">Oxidoreductase</keyword>
<dbReference type="Gene3D" id="3.50.50.60">
    <property type="entry name" value="FAD/NAD(P)-binding domain"/>
    <property type="match status" value="2"/>
</dbReference>
<evidence type="ECO:0000256" key="2">
    <source>
        <dbReference type="ARBA" id="ARBA00023002"/>
    </source>
</evidence>
<name>A0ABU7PL16_9ACTN</name>
<evidence type="ECO:0000259" key="5">
    <source>
        <dbReference type="Pfam" id="PF07992"/>
    </source>
</evidence>
<dbReference type="PRINTS" id="PR00469">
    <property type="entry name" value="PNDRDTASEII"/>
</dbReference>
<feature type="compositionally biased region" description="Low complexity" evidence="4">
    <location>
        <begin position="336"/>
        <end position="357"/>
    </location>
</feature>
<gene>
    <name evidence="6" type="ORF">V2S66_31735</name>
</gene>
<accession>A0ABU7PL16</accession>
<dbReference type="InterPro" id="IPR036188">
    <property type="entry name" value="FAD/NAD-bd_sf"/>
</dbReference>
<dbReference type="PANTHER" id="PTHR48105">
    <property type="entry name" value="THIOREDOXIN REDUCTASE 1-RELATED-RELATED"/>
    <property type="match status" value="1"/>
</dbReference>
<dbReference type="Pfam" id="PF07992">
    <property type="entry name" value="Pyr_redox_2"/>
    <property type="match status" value="1"/>
</dbReference>
<dbReference type="PRINTS" id="PR00368">
    <property type="entry name" value="FADPNR"/>
</dbReference>
<comment type="caution">
    <text evidence="6">The sequence shown here is derived from an EMBL/GenBank/DDBJ whole genome shotgun (WGS) entry which is preliminary data.</text>
</comment>
<feature type="region of interest" description="Disordered" evidence="4">
    <location>
        <begin position="329"/>
        <end position="357"/>
    </location>
</feature>
<reference evidence="6 7" key="1">
    <citation type="submission" date="2023-12" db="EMBL/GenBank/DDBJ databases">
        <title>Streptomyces sp. V4-01.</title>
        <authorList>
            <person name="Somphong A."/>
            <person name="Phongsopitanun W."/>
        </authorList>
    </citation>
    <scope>NUCLEOTIDE SEQUENCE [LARGE SCALE GENOMIC DNA]</scope>
    <source>
        <strain evidence="6 7">V4-01</strain>
    </source>
</reference>
<comment type="catalytic activity">
    <reaction evidence="3">
        <text>[thioredoxin]-dithiol + NADP(+) = [thioredoxin]-disulfide + NADPH + H(+)</text>
        <dbReference type="Rhea" id="RHEA:20345"/>
        <dbReference type="Rhea" id="RHEA-COMP:10698"/>
        <dbReference type="Rhea" id="RHEA-COMP:10700"/>
        <dbReference type="ChEBI" id="CHEBI:15378"/>
        <dbReference type="ChEBI" id="CHEBI:29950"/>
        <dbReference type="ChEBI" id="CHEBI:50058"/>
        <dbReference type="ChEBI" id="CHEBI:57783"/>
        <dbReference type="ChEBI" id="CHEBI:58349"/>
        <dbReference type="EC" id="1.8.1.9"/>
    </reaction>
</comment>